<dbReference type="PANTHER" id="PTHR39596:SF2">
    <property type="entry name" value="HET DOMAIN PROTEIN (AFU_ORTHOLOGUE AFUA_1G17550)-RELATED"/>
    <property type="match status" value="1"/>
</dbReference>
<feature type="compositionally biased region" description="Polar residues" evidence="1">
    <location>
        <begin position="372"/>
        <end position="385"/>
    </location>
</feature>
<sequence>MLGQPVIMDHLPLPRTPRFGVETIPYILVKDYDGLGFLEYPFRQNWPADGEELKLAATSRPREDLNAFMQGYLWFGLGYEVLGPAFNRQKFTRPSASGQRVLSTSFLPVLGQQWIEAQKRLLPEARKPKAAHFMLCLRRTLQTLQLLDTPPLQGKLDDSQGRAIAALVETLFSLMTQVFGAREINPNSIFGFGPAFSFVQGHYQALLEQSQWCRSEWAGAKSQVSLTANSNYIANLAPPKSNADHRDCTETLCRAYTIDRLTYKTKHAIPGCQCPKIAVDKDRLATILSTGGLPILFLDVTKSEDGTEHESLRVERWTPGVPYVAISHVWADGMGDTEANALPGCQLRKVKRLVEALPLHPLRSGCKGYMPPQSTSTQTGPRLQTQPGPTQIDKLLHNLGTFEVKESPNLRPESIASISHSLRDFLVSSARNKELLDLLARMMVNGMADVEQRTGGDFLPSGSFTEDDESFDRLMSMAAGTISNFRSIFGYVQAIGHNMQFREDVIRLAETVAQLPYRPHRESSNHFIASFQGHCDCQKCMPNGPQFQTNANITTAKSMAFWVDTICCPVGPPNLKTLAIAKMKETYEDAQHVLVMESYLESVNASDLSDLEILVRILHTGWMTRLWTLQEGLLNQSLWFQFADTAIELKAIRWRFNDHCSPMDATLRMDIAMLYDSLVGLRGTEGFLEVPVLGKLLAALRNRSVTVATDEPICIANLLEIDVKDIYEGEQRAPTMEDIWRRIDAIPADILFASCPRLCKPGLRWAPRSFLNAHIPIGAEFGKSRYGTLVTNGLKVTLPSLMLSGPLPNGAYHTHVVCKQSDGTDDIGNEVWYCCVVPPENKTFESRRSNTETDENSTPILLLSDVPKQPGNIPDRPCVSALYSYLDSSLFMQGEAKVESDFVVLLSILRDSESLLTSANRMIQKLGPRRNSIKGDEDFKALAYRYLDEEPVDVGPRSIRHECLGLMVHDYFELFNERGFGIEALLTGNNVGDESTWIVD</sequence>
<dbReference type="AlphaFoldDB" id="A0A9W8YI05"/>
<dbReference type="PANTHER" id="PTHR39596">
    <property type="match status" value="1"/>
</dbReference>
<feature type="region of interest" description="Disordered" evidence="1">
    <location>
        <begin position="365"/>
        <end position="385"/>
    </location>
</feature>
<gene>
    <name evidence="2" type="ORF">N0V83_000087</name>
</gene>
<name>A0A9W8YI05_9PLEO</name>
<proteinExistence type="predicted"/>
<evidence type="ECO:0000313" key="2">
    <source>
        <dbReference type="EMBL" id="KAJ4377263.1"/>
    </source>
</evidence>
<comment type="caution">
    <text evidence="2">The sequence shown here is derived from an EMBL/GenBank/DDBJ whole genome shotgun (WGS) entry which is preliminary data.</text>
</comment>
<reference evidence="2" key="1">
    <citation type="submission" date="2022-10" db="EMBL/GenBank/DDBJ databases">
        <title>Tapping the CABI collections for fungal endophytes: first genome assemblies for Collariella, Neodidymelliopsis, Ascochyta clinopodiicola, Didymella pomorum, Didymosphaeria variabile, Neocosmospora piperis and Neocucurbitaria cava.</title>
        <authorList>
            <person name="Hill R."/>
        </authorList>
    </citation>
    <scope>NUCLEOTIDE SEQUENCE</scope>
    <source>
        <strain evidence="2">IMI 356814</strain>
    </source>
</reference>
<dbReference type="OrthoDB" id="2426273at2759"/>
<organism evidence="2 3">
    <name type="scientific">Neocucurbitaria cava</name>
    <dbReference type="NCBI Taxonomy" id="798079"/>
    <lineage>
        <taxon>Eukaryota</taxon>
        <taxon>Fungi</taxon>
        <taxon>Dikarya</taxon>
        <taxon>Ascomycota</taxon>
        <taxon>Pezizomycotina</taxon>
        <taxon>Dothideomycetes</taxon>
        <taxon>Pleosporomycetidae</taxon>
        <taxon>Pleosporales</taxon>
        <taxon>Pleosporineae</taxon>
        <taxon>Cucurbitariaceae</taxon>
        <taxon>Neocucurbitaria</taxon>
    </lineage>
</organism>
<dbReference type="Proteomes" id="UP001140560">
    <property type="component" value="Unassembled WGS sequence"/>
</dbReference>
<accession>A0A9W8YI05</accession>
<dbReference type="EMBL" id="JAPEUY010000001">
    <property type="protein sequence ID" value="KAJ4377263.1"/>
    <property type="molecule type" value="Genomic_DNA"/>
</dbReference>
<evidence type="ECO:0000313" key="3">
    <source>
        <dbReference type="Proteomes" id="UP001140560"/>
    </source>
</evidence>
<protein>
    <recommendedName>
        <fullName evidence="4">Heterokaryon incompatibility domain-containing protein</fullName>
    </recommendedName>
</protein>
<keyword evidence="3" id="KW-1185">Reference proteome</keyword>
<evidence type="ECO:0000256" key="1">
    <source>
        <dbReference type="SAM" id="MobiDB-lite"/>
    </source>
</evidence>
<evidence type="ECO:0008006" key="4">
    <source>
        <dbReference type="Google" id="ProtNLM"/>
    </source>
</evidence>